<name>A0A520MFP4_9GAMM</name>
<keyword evidence="5" id="KW-0862">Zinc</keyword>
<dbReference type="PROSITE" id="PS51257">
    <property type="entry name" value="PROKAR_LIPOPROTEIN"/>
    <property type="match status" value="1"/>
</dbReference>
<reference evidence="8 9" key="1">
    <citation type="submission" date="2019-02" db="EMBL/GenBank/DDBJ databases">
        <title>Prokaryotic population dynamics and viral predation in marine succession experiment using metagenomics: the confinement effect.</title>
        <authorList>
            <person name="Haro-Moreno J.M."/>
            <person name="Rodriguez-Valera F."/>
            <person name="Lopez-Perez M."/>
        </authorList>
    </citation>
    <scope>NUCLEOTIDE SEQUENCE [LARGE SCALE GENOMIC DNA]</scope>
    <source>
        <strain evidence="8">MED-G170</strain>
    </source>
</reference>
<dbReference type="PANTHER" id="PTHR22726:SF24">
    <property type="entry name" value="M48 FAMILY METALLOPEPTIDASE"/>
    <property type="match status" value="1"/>
</dbReference>
<evidence type="ECO:0000256" key="2">
    <source>
        <dbReference type="ARBA" id="ARBA00022670"/>
    </source>
</evidence>
<protein>
    <submittedName>
        <fullName evidence="8">Tetratricopeptide repeat protein</fullName>
    </submittedName>
</protein>
<keyword evidence="3" id="KW-0479">Metal-binding</keyword>
<dbReference type="Gene3D" id="3.30.2010.10">
    <property type="entry name" value="Metalloproteases ('zincins'), catalytic domain"/>
    <property type="match status" value="1"/>
</dbReference>
<proteinExistence type="predicted"/>
<evidence type="ECO:0000313" key="8">
    <source>
        <dbReference type="EMBL" id="RZO20054.1"/>
    </source>
</evidence>
<dbReference type="Proteomes" id="UP000315889">
    <property type="component" value="Unassembled WGS sequence"/>
</dbReference>
<evidence type="ECO:0000259" key="7">
    <source>
        <dbReference type="Pfam" id="PF01435"/>
    </source>
</evidence>
<dbReference type="AlphaFoldDB" id="A0A520MFP4"/>
<dbReference type="Gene3D" id="1.25.40.10">
    <property type="entry name" value="Tetratricopeptide repeat domain"/>
    <property type="match status" value="1"/>
</dbReference>
<keyword evidence="2" id="KW-0645">Protease</keyword>
<comment type="caution">
    <text evidence="8">The sequence shown here is derived from an EMBL/GenBank/DDBJ whole genome shotgun (WGS) entry which is preliminary data.</text>
</comment>
<evidence type="ECO:0000256" key="3">
    <source>
        <dbReference type="ARBA" id="ARBA00022723"/>
    </source>
</evidence>
<dbReference type="InterPro" id="IPR019734">
    <property type="entry name" value="TPR_rpt"/>
</dbReference>
<evidence type="ECO:0000313" key="9">
    <source>
        <dbReference type="Proteomes" id="UP000315889"/>
    </source>
</evidence>
<dbReference type="EMBL" id="SHBP01000006">
    <property type="protein sequence ID" value="RZO20054.1"/>
    <property type="molecule type" value="Genomic_DNA"/>
</dbReference>
<evidence type="ECO:0000256" key="4">
    <source>
        <dbReference type="ARBA" id="ARBA00022801"/>
    </source>
</evidence>
<dbReference type="Pfam" id="PF01435">
    <property type="entry name" value="Peptidase_M48"/>
    <property type="match status" value="1"/>
</dbReference>
<dbReference type="GO" id="GO:0046872">
    <property type="term" value="F:metal ion binding"/>
    <property type="evidence" value="ECO:0007669"/>
    <property type="project" value="UniProtKB-KW"/>
</dbReference>
<organism evidence="8 9">
    <name type="scientific">SAR92 clade bacterium</name>
    <dbReference type="NCBI Taxonomy" id="2315479"/>
    <lineage>
        <taxon>Bacteria</taxon>
        <taxon>Pseudomonadati</taxon>
        <taxon>Pseudomonadota</taxon>
        <taxon>Gammaproteobacteria</taxon>
        <taxon>Cellvibrionales</taxon>
        <taxon>Porticoccaceae</taxon>
        <taxon>SAR92 clade</taxon>
    </lineage>
</organism>
<dbReference type="PANTHER" id="PTHR22726">
    <property type="entry name" value="METALLOENDOPEPTIDASE OMA1"/>
    <property type="match status" value="1"/>
</dbReference>
<keyword evidence="6" id="KW-0482">Metalloprotease</keyword>
<dbReference type="GO" id="GO:0004222">
    <property type="term" value="F:metalloendopeptidase activity"/>
    <property type="evidence" value="ECO:0007669"/>
    <property type="project" value="InterPro"/>
</dbReference>
<comment type="cofactor">
    <cofactor evidence="1">
        <name>Zn(2+)</name>
        <dbReference type="ChEBI" id="CHEBI:29105"/>
    </cofactor>
</comment>
<dbReference type="GO" id="GO:0016020">
    <property type="term" value="C:membrane"/>
    <property type="evidence" value="ECO:0007669"/>
    <property type="project" value="TreeGrafter"/>
</dbReference>
<dbReference type="GO" id="GO:0051603">
    <property type="term" value="P:proteolysis involved in protein catabolic process"/>
    <property type="evidence" value="ECO:0007669"/>
    <property type="project" value="TreeGrafter"/>
</dbReference>
<dbReference type="InterPro" id="IPR011990">
    <property type="entry name" value="TPR-like_helical_dom_sf"/>
</dbReference>
<dbReference type="InterPro" id="IPR051156">
    <property type="entry name" value="Mito/Outer_Membr_Metalloprot"/>
</dbReference>
<evidence type="ECO:0000256" key="6">
    <source>
        <dbReference type="ARBA" id="ARBA00023049"/>
    </source>
</evidence>
<gene>
    <name evidence="8" type="ORF">EVB03_05490</name>
</gene>
<keyword evidence="4" id="KW-0378">Hydrolase</keyword>
<evidence type="ECO:0000256" key="5">
    <source>
        <dbReference type="ARBA" id="ARBA00022833"/>
    </source>
</evidence>
<dbReference type="CDD" id="cd07331">
    <property type="entry name" value="M48C_Oma1_like"/>
    <property type="match status" value="1"/>
</dbReference>
<dbReference type="InterPro" id="IPR001915">
    <property type="entry name" value="Peptidase_M48"/>
</dbReference>
<evidence type="ECO:0000256" key="1">
    <source>
        <dbReference type="ARBA" id="ARBA00001947"/>
    </source>
</evidence>
<dbReference type="SMART" id="SM00028">
    <property type="entry name" value="TPR"/>
    <property type="match status" value="3"/>
</dbReference>
<dbReference type="SUPFAM" id="SSF48452">
    <property type="entry name" value="TPR-like"/>
    <property type="match status" value="1"/>
</dbReference>
<sequence length="514" mass="56558">MHVERIKVIYLLLLTTLFITSCSVNPVTGQNEFLLMSKQQEITLGETNYSPSRQAQGGDYYLDSELQNYVAGVGKKLATFSAQPDLPFEFVVINNSIPNAWALPGGKIAINRGLLMYLEDEAQLAAVLSHEIVHAAARHSAAQMSRGTLLSLGVMAAGVSVKEKENDQLYSLASQVGAAAWLAKYGRDDELEADYYGMEYMAQAGYDPEGAVELQQTFVSLNTDKATSFLSGLFASHPPSMRRVEANRIKAKTLPSGDRGRTRFQAAIRQLKEDELAYKAAEKATEALEKKDPRSALSSLDKAVALQPDEFSFWVLRGTAWKALDKKDNADKAFSTAIRKNRDHFSGYLERGILRHENGLKAEGLADIKRSFALLPTPAASYYLGKAEMSAKNYAKAEDYFYLAANARGNIGGLSRKSLQVVQQQLYPERYISAELVFNPAGDVVVSLINNATVSIAYIQLQIRYEGVLKTIIWKDKIQPKTRVMVSSGIGGIKALARGQESPKVHIIAARIAE</sequence>
<feature type="domain" description="Peptidase M48" evidence="7">
    <location>
        <begin position="67"/>
        <end position="246"/>
    </location>
</feature>
<accession>A0A520MFP4</accession>